<evidence type="ECO:0000256" key="1">
    <source>
        <dbReference type="SAM" id="Phobius"/>
    </source>
</evidence>
<proteinExistence type="predicted"/>
<keyword evidence="1" id="KW-0812">Transmembrane</keyword>
<dbReference type="PANTHER" id="PTHR31398">
    <property type="entry name" value="MEIOTIC NUCLEAR DIVISION PROTEIN 1 HOMOLOG"/>
    <property type="match status" value="1"/>
</dbReference>
<dbReference type="OrthoDB" id="293020at2759"/>
<gene>
    <name evidence="2" type="ORF">GSPATT00008325001</name>
</gene>
<keyword evidence="1" id="KW-0472">Membrane</keyword>
<accession>A0CM29</accession>
<dbReference type="AlphaFoldDB" id="A0CM29"/>
<dbReference type="HOGENOM" id="CLU_009697_1_0_1"/>
<reference evidence="2 3" key="1">
    <citation type="journal article" date="2006" name="Nature">
        <title>Global trends of whole-genome duplications revealed by the ciliate Paramecium tetraurelia.</title>
        <authorList>
            <consortium name="Genoscope"/>
            <person name="Aury J.-M."/>
            <person name="Jaillon O."/>
            <person name="Duret L."/>
            <person name="Noel B."/>
            <person name="Jubin C."/>
            <person name="Porcel B.M."/>
            <person name="Segurens B."/>
            <person name="Daubin V."/>
            <person name="Anthouard V."/>
            <person name="Aiach N."/>
            <person name="Arnaiz O."/>
            <person name="Billaut A."/>
            <person name="Beisson J."/>
            <person name="Blanc I."/>
            <person name="Bouhouche K."/>
            <person name="Camara F."/>
            <person name="Duharcourt S."/>
            <person name="Guigo R."/>
            <person name="Gogendeau D."/>
            <person name="Katinka M."/>
            <person name="Keller A.-M."/>
            <person name="Kissmehl R."/>
            <person name="Klotz C."/>
            <person name="Koll F."/>
            <person name="Le Moue A."/>
            <person name="Lepere C."/>
            <person name="Malinsky S."/>
            <person name="Nowacki M."/>
            <person name="Nowak J.K."/>
            <person name="Plattner H."/>
            <person name="Poulain J."/>
            <person name="Ruiz F."/>
            <person name="Serrano V."/>
            <person name="Zagulski M."/>
            <person name="Dessen P."/>
            <person name="Betermier M."/>
            <person name="Weissenbach J."/>
            <person name="Scarpelli C."/>
            <person name="Schachter V."/>
            <person name="Sperling L."/>
            <person name="Meyer E."/>
            <person name="Cohen J."/>
            <person name="Wincker P."/>
        </authorList>
    </citation>
    <scope>NUCLEOTIDE SEQUENCE [LARGE SCALE GENOMIC DNA]</scope>
    <source>
        <strain evidence="2 3">Stock d4-2</strain>
    </source>
</reference>
<protein>
    <recommendedName>
        <fullName evidence="4">Transmembrane protein</fullName>
    </recommendedName>
</protein>
<evidence type="ECO:0008006" key="4">
    <source>
        <dbReference type="Google" id="ProtNLM"/>
    </source>
</evidence>
<feature type="transmembrane region" description="Helical" evidence="1">
    <location>
        <begin position="85"/>
        <end position="110"/>
    </location>
</feature>
<keyword evidence="1" id="KW-1133">Transmembrane helix</keyword>
<dbReference type="GO" id="GO:0007131">
    <property type="term" value="P:reciprocal meiotic recombination"/>
    <property type="evidence" value="ECO:0000318"/>
    <property type="project" value="GO_Central"/>
</dbReference>
<name>A0CM29_PARTE</name>
<organism evidence="2 3">
    <name type="scientific">Paramecium tetraurelia</name>
    <dbReference type="NCBI Taxonomy" id="5888"/>
    <lineage>
        <taxon>Eukaryota</taxon>
        <taxon>Sar</taxon>
        <taxon>Alveolata</taxon>
        <taxon>Ciliophora</taxon>
        <taxon>Intramacronucleata</taxon>
        <taxon>Oligohymenophorea</taxon>
        <taxon>Peniculida</taxon>
        <taxon>Parameciidae</taxon>
        <taxon>Paramecium</taxon>
    </lineage>
</organism>
<keyword evidence="3" id="KW-1185">Reference proteome</keyword>
<dbReference type="RefSeq" id="XP_001439243.1">
    <property type="nucleotide sequence ID" value="XM_001439206.1"/>
</dbReference>
<dbReference type="EMBL" id="CT868108">
    <property type="protein sequence ID" value="CAK71846.1"/>
    <property type="molecule type" value="Genomic_DNA"/>
</dbReference>
<evidence type="ECO:0000313" key="3">
    <source>
        <dbReference type="Proteomes" id="UP000000600"/>
    </source>
</evidence>
<dbReference type="GeneID" id="5025028"/>
<dbReference type="InParanoid" id="A0CM29"/>
<dbReference type="PANTHER" id="PTHR31398:SF0">
    <property type="entry name" value="MEIOTIC NUCLEAR DIVISION PROTEIN 1 HOMOLOG"/>
    <property type="match status" value="1"/>
</dbReference>
<sequence>MFDKIICNKTSIIESFFYDLVIQIILTPQLSNKRNIDLKIQLKILNYKIQSLMNAKTFSHYFKQIDLFTKPVQLLIKKEEGHKTLIGAALSLAVLVVMFIFLVNGIVVYADRSKPVTLTTEVYHAEPNLYELRPKNFTLQFGFQDSSFATYIDESIYYVEPMLVRKSVEIINGTQQAQFKYDDLPLVQCSKDIIKQDSLAEYFSHFDLPTNYCIDWNKIDKINMQGTFDAENYQYILLKFKMCTEENKKKDVPKCKSKEEIIKRLTHNYLSLQLSSYYVDLQTPQNPYIPKGEDLFTTISSKIFKEITIYLQPVTTYTDSGNFFQDFHQDTTVKYMHHTEMIDFNEEDLLANVAIRLHTIEQVNYRQYSRIQTLLAELGGLWNVLFTIAMLIQIPFSTISYKLQIINSLFNFDGQEETINDDQDNYLLEQHSAPIINSKQQSKIYVENIPRNTLNDNQQSNRKLIISPIKQNTPLKKSKFQQQDSFRSSVRSSYKVQQKLQELNQQCIKIQNAATLEEDIKVKTIDKLNQQVKGFFQTVSKKLNIPYYKYILSTMKLYQDDQQIKQMNFSINRMEKSFDILYIIKKLHEIDKLKMILLTKEQIKLFDYLPKPTIASNPDKELQGHQYFSILKPLKSNFQMALEAQQAYKEILFKMYDPINKHLVDCMDENILEFLQFQLYRNDGEQQDEDILNDGTIQVDKQQRMNSEQILDNFDSESQQN</sequence>
<dbReference type="OMA" id="ETINDDQ"/>
<dbReference type="KEGG" id="ptm:GSPATT00008325001"/>
<dbReference type="Proteomes" id="UP000000600">
    <property type="component" value="Unassembled WGS sequence"/>
</dbReference>
<evidence type="ECO:0000313" key="2">
    <source>
        <dbReference type="EMBL" id="CAK71846.1"/>
    </source>
</evidence>
<dbReference type="eggNOG" id="ENOG502SQA0">
    <property type="taxonomic scope" value="Eukaryota"/>
</dbReference>